<keyword evidence="9 19" id="KW-0808">Transferase</keyword>
<dbReference type="UniPathway" id="UPA00276">
    <property type="reaction ID" value="UER00929"/>
</dbReference>
<dbReference type="Gene3D" id="1.10.10.10">
    <property type="entry name" value="Winged helix-like DNA-binding domain superfamily/Winged helix DNA-binding domain"/>
    <property type="match status" value="1"/>
</dbReference>
<dbReference type="GO" id="GO:0046872">
    <property type="term" value="F:metal ion binding"/>
    <property type="evidence" value="ECO:0007669"/>
    <property type="project" value="UniProtKB-KW"/>
</dbReference>
<keyword evidence="12 19" id="KW-0418">Kinase</keyword>
<evidence type="ECO:0000256" key="6">
    <source>
        <dbReference type="ARBA" id="ARBA00017394"/>
    </source>
</evidence>
<keyword evidence="7" id="KW-0285">Flavoprotein</keyword>
<evidence type="ECO:0000256" key="11">
    <source>
        <dbReference type="ARBA" id="ARBA00022741"/>
    </source>
</evidence>
<dbReference type="InterPro" id="IPR039063">
    <property type="entry name" value="RibK_CTP-dep"/>
</dbReference>
<evidence type="ECO:0000256" key="4">
    <source>
        <dbReference type="ARBA" id="ARBA00006428"/>
    </source>
</evidence>
<evidence type="ECO:0000256" key="9">
    <source>
        <dbReference type="ARBA" id="ARBA00022679"/>
    </source>
</evidence>
<dbReference type="GO" id="GO:0009398">
    <property type="term" value="P:FMN biosynthetic process"/>
    <property type="evidence" value="ECO:0007669"/>
    <property type="project" value="UniProtKB-UniPathway"/>
</dbReference>
<dbReference type="Pfam" id="PF01982">
    <property type="entry name" value="CTP-dep_RFKase"/>
    <property type="match status" value="1"/>
</dbReference>
<evidence type="ECO:0000259" key="18">
    <source>
        <dbReference type="Pfam" id="PF01982"/>
    </source>
</evidence>
<dbReference type="EMBL" id="AUZX01000249">
    <property type="protein sequence ID" value="EQD80975.1"/>
    <property type="molecule type" value="Genomic_DNA"/>
</dbReference>
<evidence type="ECO:0000256" key="14">
    <source>
        <dbReference type="ARBA" id="ARBA00029789"/>
    </source>
</evidence>
<keyword evidence="11" id="KW-0547">Nucleotide-binding</keyword>
<dbReference type="Gene3D" id="2.40.30.30">
    <property type="entry name" value="Riboflavin kinase-like"/>
    <property type="match status" value="1"/>
</dbReference>
<evidence type="ECO:0000256" key="1">
    <source>
        <dbReference type="ARBA" id="ARBA00001946"/>
    </source>
</evidence>
<evidence type="ECO:0000256" key="8">
    <source>
        <dbReference type="ARBA" id="ARBA00022643"/>
    </source>
</evidence>
<accession>T1DGK5</accession>
<comment type="cofactor">
    <cofactor evidence="1">
        <name>Mg(2+)</name>
        <dbReference type="ChEBI" id="CHEBI:18420"/>
    </cofactor>
</comment>
<dbReference type="GO" id="GO:0008531">
    <property type="term" value="F:riboflavin kinase activity"/>
    <property type="evidence" value="ECO:0007669"/>
    <property type="project" value="InterPro"/>
</dbReference>
<keyword evidence="8" id="KW-0288">FMN</keyword>
<reference evidence="19" key="2">
    <citation type="journal article" date="2014" name="ISME J.">
        <title>Microbial stratification in low pH oxic and suboxic macroscopic growths along an acid mine drainage.</title>
        <authorList>
            <person name="Mendez-Garcia C."/>
            <person name="Mesa V."/>
            <person name="Sprenger R.R."/>
            <person name="Richter M."/>
            <person name="Diez M.S."/>
            <person name="Solano J."/>
            <person name="Bargiela R."/>
            <person name="Golyshina O.V."/>
            <person name="Manteca A."/>
            <person name="Ramos J.L."/>
            <person name="Gallego J.R."/>
            <person name="Llorente I."/>
            <person name="Martins Dos Santos V.A."/>
            <person name="Jensen O.N."/>
            <person name="Pelaez A.I."/>
            <person name="Sanchez J."/>
            <person name="Ferrer M."/>
        </authorList>
    </citation>
    <scope>NUCLEOTIDE SEQUENCE</scope>
</reference>
<dbReference type="InterPro" id="IPR023465">
    <property type="entry name" value="Riboflavin_kinase_dom_sf"/>
</dbReference>
<comment type="caution">
    <text evidence="19">The sequence shown here is derived from an EMBL/GenBank/DDBJ whole genome shotgun (WGS) entry which is preliminary data.</text>
</comment>
<reference evidence="19" key="1">
    <citation type="submission" date="2013-08" db="EMBL/GenBank/DDBJ databases">
        <authorList>
            <person name="Mendez C."/>
            <person name="Richter M."/>
            <person name="Ferrer M."/>
            <person name="Sanchez J."/>
        </authorList>
    </citation>
    <scope>NUCLEOTIDE SEQUENCE</scope>
</reference>
<evidence type="ECO:0000256" key="2">
    <source>
        <dbReference type="ARBA" id="ARBA00003072"/>
    </source>
</evidence>
<dbReference type="SUPFAM" id="SSF46785">
    <property type="entry name" value="Winged helix' DNA-binding domain"/>
    <property type="match status" value="1"/>
</dbReference>
<sequence>MALDGADRGPITVTSGELGARAGFSQQAADRYLVDLAKRGLIVRALAARRQSIELTPAALELLQGEYHLYRRLFEGPSRVRFEGVVTSGLGEGRYYLSQPGYVLQFAERLGYRPYPGTLNVRLEGDALRTAGLLKHWTGVRIDGFEASGRSFGGAQCFRARLNGHDGHLIHPDRTHYRDVVEFISSDCLREALGLIDGGRVAIELEES</sequence>
<keyword evidence="13" id="KW-0460">Magnesium</keyword>
<evidence type="ECO:0000256" key="16">
    <source>
        <dbReference type="ARBA" id="ARBA00033116"/>
    </source>
</evidence>
<dbReference type="InterPro" id="IPR036388">
    <property type="entry name" value="WH-like_DNA-bd_sf"/>
</dbReference>
<name>T1DGK5_9ZZZZ</name>
<comment type="catalytic activity">
    <reaction evidence="17">
        <text>riboflavin + CTP = CDP + FMN + H(+)</text>
        <dbReference type="Rhea" id="RHEA:25021"/>
        <dbReference type="ChEBI" id="CHEBI:15378"/>
        <dbReference type="ChEBI" id="CHEBI:37563"/>
        <dbReference type="ChEBI" id="CHEBI:57986"/>
        <dbReference type="ChEBI" id="CHEBI:58069"/>
        <dbReference type="ChEBI" id="CHEBI:58210"/>
        <dbReference type="EC" id="2.7.1.161"/>
    </reaction>
</comment>
<dbReference type="SUPFAM" id="SSF82114">
    <property type="entry name" value="Riboflavin kinase-like"/>
    <property type="match status" value="1"/>
</dbReference>
<keyword evidence="10" id="KW-0479">Metal-binding</keyword>
<evidence type="ECO:0000256" key="13">
    <source>
        <dbReference type="ARBA" id="ARBA00022842"/>
    </source>
</evidence>
<evidence type="ECO:0000256" key="15">
    <source>
        <dbReference type="ARBA" id="ARBA00030544"/>
    </source>
</evidence>
<dbReference type="PANTHER" id="PTHR40706:SF1">
    <property type="entry name" value="RIBOFLAVIN KINASE"/>
    <property type="match status" value="1"/>
</dbReference>
<protein>
    <recommendedName>
        <fullName evidence="6">Riboflavin kinase</fullName>
        <ecNumber evidence="5">2.7.1.161</ecNumber>
    </recommendedName>
    <alternativeName>
        <fullName evidence="15">CTP-dependent riboflavin kinase</fullName>
    </alternativeName>
    <alternativeName>
        <fullName evidence="16">CTP:riboflavin 5'-phosphotransferase</fullName>
    </alternativeName>
    <alternativeName>
        <fullName evidence="14">Flavokinase</fullName>
    </alternativeName>
</protein>
<dbReference type="PANTHER" id="PTHR40706">
    <property type="entry name" value="RIBOFLAVIN KINASE"/>
    <property type="match status" value="1"/>
</dbReference>
<dbReference type="EC" id="2.7.1.161" evidence="5"/>
<comment type="similarity">
    <text evidence="4">Belongs to the archaeal riboflavin kinase family.</text>
</comment>
<comment type="function">
    <text evidence="2">Catalyzes the CTP-dependent phosphorylation of riboflavin (vitamin B2) to form flavin mononucleotide (FMN).</text>
</comment>
<evidence type="ECO:0000256" key="7">
    <source>
        <dbReference type="ARBA" id="ARBA00022630"/>
    </source>
</evidence>
<evidence type="ECO:0000256" key="12">
    <source>
        <dbReference type="ARBA" id="ARBA00022777"/>
    </source>
</evidence>
<gene>
    <name evidence="19" type="ORF">B1A_00321</name>
</gene>
<evidence type="ECO:0000256" key="10">
    <source>
        <dbReference type="ARBA" id="ARBA00022723"/>
    </source>
</evidence>
<dbReference type="InterPro" id="IPR036390">
    <property type="entry name" value="WH_DNA-bd_sf"/>
</dbReference>
<organism evidence="19">
    <name type="scientific">mine drainage metagenome</name>
    <dbReference type="NCBI Taxonomy" id="410659"/>
    <lineage>
        <taxon>unclassified sequences</taxon>
        <taxon>metagenomes</taxon>
        <taxon>ecological metagenomes</taxon>
    </lineage>
</organism>
<proteinExistence type="inferred from homology"/>
<feature type="domain" description="Riboflavin kinase" evidence="18">
    <location>
        <begin position="86"/>
        <end position="204"/>
    </location>
</feature>
<comment type="pathway">
    <text evidence="3">Cofactor biosynthesis; FMN biosynthesis; FMN from riboflavin (CTP route): step 1/1.</text>
</comment>
<evidence type="ECO:0000256" key="17">
    <source>
        <dbReference type="ARBA" id="ARBA00047857"/>
    </source>
</evidence>
<dbReference type="InterPro" id="IPR023602">
    <property type="entry name" value="Riboflavin_kinase_CTP-dep"/>
</dbReference>
<evidence type="ECO:0000256" key="5">
    <source>
        <dbReference type="ARBA" id="ARBA00011987"/>
    </source>
</evidence>
<dbReference type="GO" id="GO:0009231">
    <property type="term" value="P:riboflavin biosynthetic process"/>
    <property type="evidence" value="ECO:0007669"/>
    <property type="project" value="InterPro"/>
</dbReference>
<dbReference type="AlphaFoldDB" id="T1DGK5"/>
<dbReference type="GO" id="GO:0000166">
    <property type="term" value="F:nucleotide binding"/>
    <property type="evidence" value="ECO:0007669"/>
    <property type="project" value="UniProtKB-KW"/>
</dbReference>
<evidence type="ECO:0000256" key="3">
    <source>
        <dbReference type="ARBA" id="ARBA00005219"/>
    </source>
</evidence>
<evidence type="ECO:0000313" key="19">
    <source>
        <dbReference type="EMBL" id="EQD80975.1"/>
    </source>
</evidence>